<dbReference type="AlphaFoldDB" id="X1JBD8"/>
<gene>
    <name evidence="1" type="ORF">S03H2_72668</name>
</gene>
<reference evidence="1" key="1">
    <citation type="journal article" date="2014" name="Front. Microbiol.">
        <title>High frequency of phylogenetically diverse reductive dehalogenase-homologous genes in deep subseafloor sedimentary metagenomes.</title>
        <authorList>
            <person name="Kawai M."/>
            <person name="Futagami T."/>
            <person name="Toyoda A."/>
            <person name="Takaki Y."/>
            <person name="Nishi S."/>
            <person name="Hori S."/>
            <person name="Arai W."/>
            <person name="Tsubouchi T."/>
            <person name="Morono Y."/>
            <person name="Uchiyama I."/>
            <person name="Ito T."/>
            <person name="Fujiyama A."/>
            <person name="Inagaki F."/>
            <person name="Takami H."/>
        </authorList>
    </citation>
    <scope>NUCLEOTIDE SEQUENCE</scope>
    <source>
        <strain evidence="1">Expedition CK06-06</strain>
    </source>
</reference>
<organism evidence="1">
    <name type="scientific">marine sediment metagenome</name>
    <dbReference type="NCBI Taxonomy" id="412755"/>
    <lineage>
        <taxon>unclassified sequences</taxon>
        <taxon>metagenomes</taxon>
        <taxon>ecological metagenomes</taxon>
    </lineage>
</organism>
<name>X1JBD8_9ZZZZ</name>
<feature type="non-terminal residue" evidence="1">
    <location>
        <position position="50"/>
    </location>
</feature>
<comment type="caution">
    <text evidence="1">The sequence shown here is derived from an EMBL/GenBank/DDBJ whole genome shotgun (WGS) entry which is preliminary data.</text>
</comment>
<protein>
    <submittedName>
        <fullName evidence="1">Uncharacterized protein</fullName>
    </submittedName>
</protein>
<sequence>WGYNTLMWHVEYYTEPGGRQPVSEWLKSLNNNTRLHMRDKVVRLQQKGLM</sequence>
<feature type="non-terminal residue" evidence="1">
    <location>
        <position position="1"/>
    </location>
</feature>
<dbReference type="EMBL" id="BARU01049286">
    <property type="protein sequence ID" value="GAH91991.1"/>
    <property type="molecule type" value="Genomic_DNA"/>
</dbReference>
<proteinExistence type="predicted"/>
<accession>X1JBD8</accession>
<evidence type="ECO:0000313" key="1">
    <source>
        <dbReference type="EMBL" id="GAH91991.1"/>
    </source>
</evidence>